<dbReference type="Proteomes" id="UP000006044">
    <property type="component" value="Unassembled WGS sequence"/>
</dbReference>
<proteinExistence type="predicted"/>
<dbReference type="PATRIC" id="fig|742726.3.peg.586"/>
<dbReference type="Pfam" id="PF09491">
    <property type="entry name" value="RE_AlwI"/>
    <property type="match status" value="1"/>
</dbReference>
<evidence type="ECO:0008006" key="3">
    <source>
        <dbReference type="Google" id="ProtNLM"/>
    </source>
</evidence>
<evidence type="ECO:0000313" key="2">
    <source>
        <dbReference type="Proteomes" id="UP000006044"/>
    </source>
</evidence>
<sequence length="653" mass="75938">MGTTSFRTADFNQKIERQLTLLSKFWEVHTDVVWSGNDEIQSLYYDFMKDNDFLTGDAPNKPKDAREKTSGLIDLGLIDNERRPTAAGESLRQITSNGDFRPNNLLQIPADSYIYFKQMLKTSNDVDGEIVRPFVVLVLALKQLEYLTQEEFTYLLPLITTSRKFRTIVDCIKRLRKGDITIDEIIVDTLLTMENYREARLYLLERPVSEHVICQAGINRKSRQYDSTYYPLYRTIESLDRNNAQSILDLLQACRNIRIGALWCNHLFKTTNRGKIKKLLSASLNDVPILNCRNEFELKDRFFRLMHLFKVKANLSDYFDLNRRYFGTTDTVLFKDNRVELSPVPKCFFDLCAENLEEIAFTTSPLLPLDCDLEKIIPRYDIEESDLHRKLADKYGLAPQSLSDIRAFLDDERHERLNRLIDARFPDHVLLELLSDFETRNDINIRRLVTDNADVPTIFEYIVGIVWYKISNRKGRILDYFNLSLDADLLPKTHAAGGMEDITYRYNATPDYPDHTLLIEATLAEANAQRRMEMEPVSRHLGDFLLRNNRQEAYALFVTPFLHLNVISDFRGRKQMLYYSSDGEQCINGMKIIPLNTAELKNIIANSMTYDQLYPIFECAHQNNEPPKTWYENNIMRSLQPKKTSTGILGTLF</sequence>
<accession>K0X7I7</accession>
<protein>
    <recommendedName>
        <fullName evidence="3">AlwI restriction endonuclease</fullName>
    </recommendedName>
</protein>
<keyword evidence="2" id="KW-1185">Reference proteome</keyword>
<dbReference type="eggNOG" id="COG1578">
    <property type="taxonomic scope" value="Bacteria"/>
</dbReference>
<dbReference type="STRING" id="742726.HMPREF9448_00558"/>
<organism evidence="1 2">
    <name type="scientific">Barnesiella intestinihominis YIT 11860</name>
    <dbReference type="NCBI Taxonomy" id="742726"/>
    <lineage>
        <taxon>Bacteria</taxon>
        <taxon>Pseudomonadati</taxon>
        <taxon>Bacteroidota</taxon>
        <taxon>Bacteroidia</taxon>
        <taxon>Bacteroidales</taxon>
        <taxon>Barnesiellaceae</taxon>
        <taxon>Barnesiella</taxon>
    </lineage>
</organism>
<reference evidence="1 2" key="1">
    <citation type="submission" date="2012-08" db="EMBL/GenBank/DDBJ databases">
        <title>The Genome Sequence of Barnesiella intestinihominis YIT 11860.</title>
        <authorList>
            <consortium name="The Broad Institute Genome Sequencing Platform"/>
            <person name="Earl A."/>
            <person name="Ward D."/>
            <person name="Feldgarden M."/>
            <person name="Gevers D."/>
            <person name="Morotomi M."/>
            <person name="Walker B."/>
            <person name="Young S.K."/>
            <person name="Zeng Q."/>
            <person name="Gargeya S."/>
            <person name="Fitzgerald M."/>
            <person name="Haas B."/>
            <person name="Abouelleil A."/>
            <person name="Alvarado L."/>
            <person name="Arachchi H.M."/>
            <person name="Berlin A.M."/>
            <person name="Chapman S.B."/>
            <person name="Goldberg J."/>
            <person name="Griggs A."/>
            <person name="Gujja S."/>
            <person name="Hansen M."/>
            <person name="Howarth C."/>
            <person name="Imamovic A."/>
            <person name="Larimer J."/>
            <person name="McCowen C."/>
            <person name="Montmayeur A."/>
            <person name="Murphy C."/>
            <person name="Neiman D."/>
            <person name="Pearson M."/>
            <person name="Priest M."/>
            <person name="Roberts A."/>
            <person name="Saif S."/>
            <person name="Shea T."/>
            <person name="Sisk P."/>
            <person name="Sykes S."/>
            <person name="Wortman J."/>
            <person name="Nusbaum C."/>
            <person name="Birren B."/>
        </authorList>
    </citation>
    <scope>NUCLEOTIDE SEQUENCE [LARGE SCALE GENOMIC DNA]</scope>
    <source>
        <strain evidence="1 2">YIT 11860</strain>
    </source>
</reference>
<dbReference type="AlphaFoldDB" id="K0X7I7"/>
<dbReference type="InterPro" id="IPR018573">
    <property type="entry name" value="Restrct_endonuc_II_AlwI"/>
</dbReference>
<dbReference type="Gene3D" id="3.40.91.50">
    <property type="match status" value="1"/>
</dbReference>
<name>K0X7I7_9BACT</name>
<evidence type="ECO:0000313" key="1">
    <source>
        <dbReference type="EMBL" id="EJZ66381.1"/>
    </source>
</evidence>
<comment type="caution">
    <text evidence="1">The sequence shown here is derived from an EMBL/GenBank/DDBJ whole genome shotgun (WGS) entry which is preliminary data.</text>
</comment>
<gene>
    <name evidence="1" type="ORF">HMPREF9448_00558</name>
</gene>
<dbReference type="EMBL" id="ADLE01000001">
    <property type="protein sequence ID" value="EJZ66381.1"/>
    <property type="molecule type" value="Genomic_DNA"/>
</dbReference>
<dbReference type="HOGENOM" id="CLU_420776_0_0_10"/>